<keyword evidence="4 6" id="KW-0720">Serine protease</keyword>
<feature type="compositionally biased region" description="Low complexity" evidence="7">
    <location>
        <begin position="16"/>
        <end position="37"/>
    </location>
</feature>
<dbReference type="GO" id="GO:0006508">
    <property type="term" value="P:proteolysis"/>
    <property type="evidence" value="ECO:0007669"/>
    <property type="project" value="UniProtKB-KW"/>
</dbReference>
<evidence type="ECO:0000313" key="9">
    <source>
        <dbReference type="EMBL" id="CAD8248919.1"/>
    </source>
</evidence>
<evidence type="ECO:0000256" key="5">
    <source>
        <dbReference type="ARBA" id="ARBA00023157"/>
    </source>
</evidence>
<feature type="active site" description="Charge relay system" evidence="6">
    <location>
        <position position="349"/>
    </location>
</feature>
<keyword evidence="5" id="KW-1015">Disulfide bond</keyword>
<dbReference type="Pfam" id="PF01033">
    <property type="entry name" value="Somatomedin_B"/>
    <property type="match status" value="1"/>
</dbReference>
<sequence>MEMYHRSTGVRTSSNGADAARPPAAEAGARVARASGGRARRRAVPRRGDGLLCSGRRIGCAAVACVFPLAAPLAIPTLASRTGSARRPLHATSRAGVQAAMPSQCAPLTLGDHSLVFCNGEAYADEHGLDKQRLSVAALSTAEDESEIGGEMLVSAPDGARAEEMCLWSKEGSTDGSNPTAHDRPTCRDVVAGEVYNGVVLWVDNKHQLSHFVATFGHHMSILEMSVSVATAEAAVPPGYVALPVAAGAVGIDRVDQRGPELDGQVTIPAHGGDGVVIFNIDTGIDCSHPEFLNAEGTASRCKAAFDRFANTDCINNGGSHPCTSALAYACAEGESGQQCAFDDHAEGHGTATAANAIGRTFGVARNADVRAVKVFTGAKGLGTVQDVLTGMNYVAAMRLLDPNTPFIAAMSLSADHKSVALNEGVEKLTKLNVTTAVPSGNHNLSNACNFSPGSSPAGITVSSIDAFTDRVSDFANVGDCVTLFAVGAAVASAQPGGGSTKLSGTSFAVPVVVGIVALYLGEFVAAGAPVPDPARVKADMILAATDGAIPDPMGSPNKVAYAVFAQTGVTLPPDSASGGAPPMHTPQPSTSQPQLAPIALPTTDESYRCTQSDCNDSTAHKWGTNFDRSWKLCYCDYQCLVHLDCCENREAICGAQPEGFEEEDDGGGGTVIDGDQPSAHGTCATLGSCGEVVTKQGGEQCGCDTLCVAYDDCCEDFWSYCESSDIAP</sequence>
<evidence type="ECO:0000256" key="2">
    <source>
        <dbReference type="ARBA" id="ARBA00022670"/>
    </source>
</evidence>
<dbReference type="InterPro" id="IPR050131">
    <property type="entry name" value="Peptidase_S8_subtilisin-like"/>
</dbReference>
<dbReference type="AlphaFoldDB" id="A0A7R9TYG2"/>
<dbReference type="InterPro" id="IPR023828">
    <property type="entry name" value="Peptidase_S8_Ser-AS"/>
</dbReference>
<proteinExistence type="inferred from homology"/>
<accession>A0A7R9TYG2</accession>
<feature type="domain" description="SMB" evidence="8">
    <location>
        <begin position="606"/>
        <end position="659"/>
    </location>
</feature>
<dbReference type="InterPro" id="IPR001212">
    <property type="entry name" value="Somatomedin_B_dom"/>
</dbReference>
<comment type="similarity">
    <text evidence="1 6">Belongs to the peptidase S8 family.</text>
</comment>
<dbReference type="SUPFAM" id="SSF52743">
    <property type="entry name" value="Subtilisin-like"/>
    <property type="match status" value="1"/>
</dbReference>
<protein>
    <recommendedName>
        <fullName evidence="8">SMB domain-containing protein</fullName>
    </recommendedName>
</protein>
<dbReference type="GO" id="GO:0005615">
    <property type="term" value="C:extracellular space"/>
    <property type="evidence" value="ECO:0007669"/>
    <property type="project" value="TreeGrafter"/>
</dbReference>
<keyword evidence="2 6" id="KW-0645">Protease</keyword>
<evidence type="ECO:0000256" key="6">
    <source>
        <dbReference type="PROSITE-ProRule" id="PRU01240"/>
    </source>
</evidence>
<evidence type="ECO:0000256" key="7">
    <source>
        <dbReference type="SAM" id="MobiDB-lite"/>
    </source>
</evidence>
<evidence type="ECO:0000259" key="8">
    <source>
        <dbReference type="PROSITE" id="PS50958"/>
    </source>
</evidence>
<dbReference type="PANTHER" id="PTHR43806">
    <property type="entry name" value="PEPTIDASE S8"/>
    <property type="match status" value="1"/>
</dbReference>
<name>A0A7R9TYG2_9VIRI</name>
<keyword evidence="3 6" id="KW-0378">Hydrolase</keyword>
<feature type="region of interest" description="Disordered" evidence="7">
    <location>
        <begin position="573"/>
        <end position="595"/>
    </location>
</feature>
<dbReference type="SUPFAM" id="SSF90188">
    <property type="entry name" value="Somatomedin B domain"/>
    <property type="match status" value="1"/>
</dbReference>
<evidence type="ECO:0000256" key="3">
    <source>
        <dbReference type="ARBA" id="ARBA00022801"/>
    </source>
</evidence>
<dbReference type="PROSITE" id="PS00524">
    <property type="entry name" value="SMB_1"/>
    <property type="match status" value="1"/>
</dbReference>
<dbReference type="Gene3D" id="4.10.410.20">
    <property type="match status" value="1"/>
</dbReference>
<dbReference type="InterPro" id="IPR015500">
    <property type="entry name" value="Peptidase_S8_subtilisin-rel"/>
</dbReference>
<dbReference type="EMBL" id="HBDZ01014218">
    <property type="protein sequence ID" value="CAD8248919.1"/>
    <property type="molecule type" value="Transcribed_RNA"/>
</dbReference>
<feature type="active site" description="Charge relay system" evidence="6">
    <location>
        <position position="282"/>
    </location>
</feature>
<feature type="region of interest" description="Disordered" evidence="7">
    <location>
        <begin position="1"/>
        <end position="43"/>
    </location>
</feature>
<organism evidence="9">
    <name type="scientific">Prasinoderma coloniale</name>
    <dbReference type="NCBI Taxonomy" id="156133"/>
    <lineage>
        <taxon>Eukaryota</taxon>
        <taxon>Viridiplantae</taxon>
        <taxon>Prasinodermophyta</taxon>
        <taxon>Prasinodermophyceae</taxon>
        <taxon>Prasinodermales</taxon>
        <taxon>Prasinodermaceae</taxon>
        <taxon>Prasinoderma</taxon>
    </lineage>
</organism>
<reference evidence="9" key="1">
    <citation type="submission" date="2021-01" db="EMBL/GenBank/DDBJ databases">
        <authorList>
            <person name="Corre E."/>
            <person name="Pelletier E."/>
            <person name="Niang G."/>
            <person name="Scheremetjew M."/>
            <person name="Finn R."/>
            <person name="Kale V."/>
            <person name="Holt S."/>
            <person name="Cochrane G."/>
            <person name="Meng A."/>
            <person name="Brown T."/>
            <person name="Cohen L."/>
        </authorList>
    </citation>
    <scope>NUCLEOTIDE SEQUENCE</scope>
    <source>
        <strain evidence="9">CCMP1413</strain>
    </source>
</reference>
<dbReference type="Pfam" id="PF00082">
    <property type="entry name" value="Peptidase_S8"/>
    <property type="match status" value="1"/>
</dbReference>
<dbReference type="InterPro" id="IPR000209">
    <property type="entry name" value="Peptidase_S8/S53_dom"/>
</dbReference>
<dbReference type="PROSITE" id="PS51892">
    <property type="entry name" value="SUBTILASE"/>
    <property type="match status" value="1"/>
</dbReference>
<dbReference type="PROSITE" id="PS50958">
    <property type="entry name" value="SMB_2"/>
    <property type="match status" value="2"/>
</dbReference>
<dbReference type="InterPro" id="IPR036852">
    <property type="entry name" value="Peptidase_S8/S53_dom_sf"/>
</dbReference>
<dbReference type="GO" id="GO:0004252">
    <property type="term" value="F:serine-type endopeptidase activity"/>
    <property type="evidence" value="ECO:0007669"/>
    <property type="project" value="UniProtKB-UniRule"/>
</dbReference>
<dbReference type="PRINTS" id="PR00723">
    <property type="entry name" value="SUBTILISIN"/>
</dbReference>
<feature type="active site" description="Charge relay system" evidence="6">
    <location>
        <position position="507"/>
    </location>
</feature>
<dbReference type="Gene3D" id="3.40.50.200">
    <property type="entry name" value="Peptidase S8/S53 domain"/>
    <property type="match status" value="1"/>
</dbReference>
<dbReference type="PANTHER" id="PTHR43806:SF11">
    <property type="entry name" value="CEREVISIN-RELATED"/>
    <property type="match status" value="1"/>
</dbReference>
<evidence type="ECO:0000256" key="1">
    <source>
        <dbReference type="ARBA" id="ARBA00011073"/>
    </source>
</evidence>
<feature type="domain" description="SMB" evidence="8">
    <location>
        <begin position="680"/>
        <end position="725"/>
    </location>
</feature>
<dbReference type="InterPro" id="IPR036024">
    <property type="entry name" value="Somatomedin_B-like_dom_sf"/>
</dbReference>
<gene>
    <name evidence="9" type="ORF">PCOL08062_LOCUS10906</name>
</gene>
<evidence type="ECO:0000256" key="4">
    <source>
        <dbReference type="ARBA" id="ARBA00022825"/>
    </source>
</evidence>
<dbReference type="PROSITE" id="PS00138">
    <property type="entry name" value="SUBTILASE_SER"/>
    <property type="match status" value="1"/>
</dbReference>